<dbReference type="AlphaFoldDB" id="A0AAD7MCS7"/>
<feature type="region of interest" description="Disordered" evidence="1">
    <location>
        <begin position="150"/>
        <end position="227"/>
    </location>
</feature>
<dbReference type="EMBL" id="JARKIE010000001">
    <property type="protein sequence ID" value="KAJ7710957.1"/>
    <property type="molecule type" value="Genomic_DNA"/>
</dbReference>
<reference evidence="2" key="1">
    <citation type="submission" date="2023-03" db="EMBL/GenBank/DDBJ databases">
        <title>Massive genome expansion in bonnet fungi (Mycena s.s.) driven by repeated elements and novel gene families across ecological guilds.</title>
        <authorList>
            <consortium name="Lawrence Berkeley National Laboratory"/>
            <person name="Harder C.B."/>
            <person name="Miyauchi S."/>
            <person name="Viragh M."/>
            <person name="Kuo A."/>
            <person name="Thoen E."/>
            <person name="Andreopoulos B."/>
            <person name="Lu D."/>
            <person name="Skrede I."/>
            <person name="Drula E."/>
            <person name="Henrissat B."/>
            <person name="Morin E."/>
            <person name="Kohler A."/>
            <person name="Barry K."/>
            <person name="LaButti K."/>
            <person name="Morin E."/>
            <person name="Salamov A."/>
            <person name="Lipzen A."/>
            <person name="Mereny Z."/>
            <person name="Hegedus B."/>
            <person name="Baldrian P."/>
            <person name="Stursova M."/>
            <person name="Weitz H."/>
            <person name="Taylor A."/>
            <person name="Grigoriev I.V."/>
            <person name="Nagy L.G."/>
            <person name="Martin F."/>
            <person name="Kauserud H."/>
        </authorList>
    </citation>
    <scope>NUCLEOTIDE SEQUENCE</scope>
    <source>
        <strain evidence="2">CBHHK067</strain>
    </source>
</reference>
<feature type="compositionally biased region" description="Basic and acidic residues" evidence="1">
    <location>
        <begin position="104"/>
        <end position="117"/>
    </location>
</feature>
<protein>
    <submittedName>
        <fullName evidence="2">Uncharacterized protein</fullName>
    </submittedName>
</protein>
<gene>
    <name evidence="2" type="ORF">B0H17DRAFT_1190622</name>
</gene>
<name>A0AAD7MCS7_MYCRO</name>
<organism evidence="2 3">
    <name type="scientific">Mycena rosella</name>
    <name type="common">Pink bonnet</name>
    <name type="synonym">Agaricus rosellus</name>
    <dbReference type="NCBI Taxonomy" id="1033263"/>
    <lineage>
        <taxon>Eukaryota</taxon>
        <taxon>Fungi</taxon>
        <taxon>Dikarya</taxon>
        <taxon>Basidiomycota</taxon>
        <taxon>Agaricomycotina</taxon>
        <taxon>Agaricomycetes</taxon>
        <taxon>Agaricomycetidae</taxon>
        <taxon>Agaricales</taxon>
        <taxon>Marasmiineae</taxon>
        <taxon>Mycenaceae</taxon>
        <taxon>Mycena</taxon>
    </lineage>
</organism>
<feature type="region of interest" description="Disordered" evidence="1">
    <location>
        <begin position="64"/>
        <end position="132"/>
    </location>
</feature>
<sequence length="274" mass="29430">MRLDMPPYAARTHLILRAAAERHLIRAAACPRRPHNLPPPRAGPKNPHVPLVGSAQARRMGGLDAEMPRGGARRRGGFMGTDPDRANVRVAQAPAAESMGRGGSPDRPDDIETRGLEAGHTNGESADESITGVETYPVLNQRQEARRLGHFDLHPERRPASVTTNDDAPGTLLSGTTDSEDDHDVTRPRAAQSRHPRAADAHGPRACLPRRHTPSTTRRIGAARSKADSVIVTPAASGHGHGHGHPTISQLDRGRVLRPLHAMYGLPPQRSPSA</sequence>
<evidence type="ECO:0000256" key="1">
    <source>
        <dbReference type="SAM" id="MobiDB-lite"/>
    </source>
</evidence>
<comment type="caution">
    <text evidence="2">The sequence shown here is derived from an EMBL/GenBank/DDBJ whole genome shotgun (WGS) entry which is preliminary data.</text>
</comment>
<accession>A0AAD7MCS7</accession>
<proteinExistence type="predicted"/>
<feature type="compositionally biased region" description="Basic and acidic residues" evidence="1">
    <location>
        <begin position="150"/>
        <end position="159"/>
    </location>
</feature>
<evidence type="ECO:0000313" key="3">
    <source>
        <dbReference type="Proteomes" id="UP001221757"/>
    </source>
</evidence>
<evidence type="ECO:0000313" key="2">
    <source>
        <dbReference type="EMBL" id="KAJ7710957.1"/>
    </source>
</evidence>
<dbReference type="Proteomes" id="UP001221757">
    <property type="component" value="Unassembled WGS sequence"/>
</dbReference>
<keyword evidence="3" id="KW-1185">Reference proteome</keyword>